<evidence type="ECO:0000256" key="1">
    <source>
        <dbReference type="SAM" id="MobiDB-lite"/>
    </source>
</evidence>
<gene>
    <name evidence="2" type="ORF">NQ314_003856</name>
</gene>
<keyword evidence="3" id="KW-1185">Reference proteome</keyword>
<organism evidence="2 3">
    <name type="scientific">Rhamnusium bicolor</name>
    <dbReference type="NCBI Taxonomy" id="1586634"/>
    <lineage>
        <taxon>Eukaryota</taxon>
        <taxon>Metazoa</taxon>
        <taxon>Ecdysozoa</taxon>
        <taxon>Arthropoda</taxon>
        <taxon>Hexapoda</taxon>
        <taxon>Insecta</taxon>
        <taxon>Pterygota</taxon>
        <taxon>Neoptera</taxon>
        <taxon>Endopterygota</taxon>
        <taxon>Coleoptera</taxon>
        <taxon>Polyphaga</taxon>
        <taxon>Cucujiformia</taxon>
        <taxon>Chrysomeloidea</taxon>
        <taxon>Cerambycidae</taxon>
        <taxon>Lepturinae</taxon>
        <taxon>Rhagiini</taxon>
        <taxon>Rhamnusium</taxon>
    </lineage>
</organism>
<protein>
    <submittedName>
        <fullName evidence="2">Uncharacterized protein</fullName>
    </submittedName>
</protein>
<evidence type="ECO:0000313" key="3">
    <source>
        <dbReference type="Proteomes" id="UP001162156"/>
    </source>
</evidence>
<feature type="region of interest" description="Disordered" evidence="1">
    <location>
        <begin position="36"/>
        <end position="69"/>
    </location>
</feature>
<dbReference type="EMBL" id="JANEYF010001134">
    <property type="protein sequence ID" value="KAJ8965876.1"/>
    <property type="molecule type" value="Genomic_DNA"/>
</dbReference>
<feature type="compositionally biased region" description="Basic and acidic residues" evidence="1">
    <location>
        <begin position="172"/>
        <end position="220"/>
    </location>
</feature>
<proteinExistence type="predicted"/>
<reference evidence="2" key="1">
    <citation type="journal article" date="2023" name="Insect Mol. Biol.">
        <title>Genome sequencing provides insights into the evolution of gene families encoding plant cell wall-degrading enzymes in longhorned beetles.</title>
        <authorList>
            <person name="Shin N.R."/>
            <person name="Okamura Y."/>
            <person name="Kirsch R."/>
            <person name="Pauchet Y."/>
        </authorList>
    </citation>
    <scope>NUCLEOTIDE SEQUENCE</scope>
    <source>
        <strain evidence="2">RBIC_L_NR</strain>
    </source>
</reference>
<feature type="compositionally biased region" description="Basic and acidic residues" evidence="1">
    <location>
        <begin position="103"/>
        <end position="128"/>
    </location>
</feature>
<evidence type="ECO:0000313" key="2">
    <source>
        <dbReference type="EMBL" id="KAJ8965876.1"/>
    </source>
</evidence>
<feature type="region of interest" description="Disordered" evidence="1">
    <location>
        <begin position="89"/>
        <end position="128"/>
    </location>
</feature>
<sequence length="220" mass="24496">MVSIKPLDDQKVEKDSVVLITEDLKLSELSEKAIQDTTLEKSTPDVKQEDKNIDAKDSVSTDVKDDKSSLADVKLTDLPEKALTTTQEFKEYTDTKLPTDLSGKSDPDLKSATKDSGPDIVLDTRTDKKISESVIKPLDLKAELADHQTNDRAADKELVEDDTKSSVVSRKSSHDLISDIKTDVKEKEFKEEKEAIESLQKDKLSDEKTDTKDSKAVKKN</sequence>
<accession>A0AAV8ZMP1</accession>
<comment type="caution">
    <text evidence="2">The sequence shown here is derived from an EMBL/GenBank/DDBJ whole genome shotgun (WGS) entry which is preliminary data.</text>
</comment>
<name>A0AAV8ZMP1_9CUCU</name>
<dbReference type="AlphaFoldDB" id="A0AAV8ZMP1"/>
<feature type="region of interest" description="Disordered" evidence="1">
    <location>
        <begin position="144"/>
        <end position="220"/>
    </location>
</feature>
<dbReference type="Proteomes" id="UP001162156">
    <property type="component" value="Unassembled WGS sequence"/>
</dbReference>
<feature type="compositionally biased region" description="Basic and acidic residues" evidence="1">
    <location>
        <begin position="144"/>
        <end position="164"/>
    </location>
</feature>